<dbReference type="EMBL" id="UYIQ01000001">
    <property type="protein sequence ID" value="VDG82168.1"/>
    <property type="molecule type" value="Genomic_DNA"/>
</dbReference>
<accession>A0A2X2T225</accession>
<evidence type="ECO:0000313" key="2">
    <source>
        <dbReference type="EMBL" id="VDG82168.1"/>
    </source>
</evidence>
<evidence type="ECO:0000313" key="1">
    <source>
        <dbReference type="EMBL" id="SQA94513.1"/>
    </source>
</evidence>
<sequence length="81" mass="9799">MEENKELIFEVMVMDYVVLNKAIEQHNNYNNTDFEIVEIIDDEAIFCKIRVSKYYPEDLFNLGHRLSVIEHLMREKGEMDW</sequence>
<protein>
    <submittedName>
        <fullName evidence="1">Uncharacterized protein</fullName>
    </submittedName>
</protein>
<dbReference type="EMBL" id="UAVS01000006">
    <property type="protein sequence ID" value="SQA94513.1"/>
    <property type="molecule type" value="Genomic_DNA"/>
</dbReference>
<gene>
    <name evidence="2" type="ORF">NCTC11458_01474</name>
    <name evidence="1" type="ORF">NCTC11545_01703</name>
</gene>
<reference evidence="1 3" key="1">
    <citation type="submission" date="2018-06" db="EMBL/GenBank/DDBJ databases">
        <authorList>
            <consortium name="Pathogen Informatics"/>
            <person name="Doyle S."/>
        </authorList>
    </citation>
    <scope>NUCLEOTIDE SEQUENCE [LARGE SCALE GENOMIC DNA]</scope>
    <source>
        <strain evidence="1 3">NCTC11545</strain>
    </source>
</reference>
<dbReference type="RefSeq" id="WP_111972897.1">
    <property type="nucleotide sequence ID" value="NZ_UAVS01000006.1"/>
</dbReference>
<evidence type="ECO:0000313" key="4">
    <source>
        <dbReference type="Proteomes" id="UP000276733"/>
    </source>
</evidence>
<evidence type="ECO:0000313" key="3">
    <source>
        <dbReference type="Proteomes" id="UP000250169"/>
    </source>
</evidence>
<organism evidence="1 3">
    <name type="scientific">Capnocytophaga ochracea</name>
    <dbReference type="NCBI Taxonomy" id="1018"/>
    <lineage>
        <taxon>Bacteria</taxon>
        <taxon>Pseudomonadati</taxon>
        <taxon>Bacteroidota</taxon>
        <taxon>Flavobacteriia</taxon>
        <taxon>Flavobacteriales</taxon>
        <taxon>Flavobacteriaceae</taxon>
        <taxon>Capnocytophaga</taxon>
    </lineage>
</organism>
<proteinExistence type="predicted"/>
<dbReference type="AlphaFoldDB" id="A0A2X2T225"/>
<dbReference type="Proteomes" id="UP000250169">
    <property type="component" value="Unassembled WGS sequence"/>
</dbReference>
<reference evidence="2 4" key="2">
    <citation type="submission" date="2018-11" db="EMBL/GenBank/DDBJ databases">
        <authorList>
            <consortium name="Pathogen Informatics"/>
        </authorList>
    </citation>
    <scope>NUCLEOTIDE SEQUENCE [LARGE SCALE GENOMIC DNA]</scope>
    <source>
        <strain evidence="2 4">NCTC11458</strain>
    </source>
</reference>
<dbReference type="Proteomes" id="UP000276733">
    <property type="component" value="Unassembled WGS sequence"/>
</dbReference>
<name>A0A2X2T225_CAPOC</name>